<dbReference type="InterPro" id="IPR036388">
    <property type="entry name" value="WH-like_DNA-bd_sf"/>
</dbReference>
<dbReference type="InterPro" id="IPR014284">
    <property type="entry name" value="RNA_pol_sigma-70_dom"/>
</dbReference>
<dbReference type="SUPFAM" id="SSF88946">
    <property type="entry name" value="Sigma2 domain of RNA polymerase sigma factors"/>
    <property type="match status" value="1"/>
</dbReference>
<dbReference type="AlphaFoldDB" id="A0A7X0H5F6"/>
<dbReference type="SUPFAM" id="SSF88659">
    <property type="entry name" value="Sigma3 and sigma4 domains of RNA polymerase sigma factors"/>
    <property type="match status" value="1"/>
</dbReference>
<evidence type="ECO:0000313" key="9">
    <source>
        <dbReference type="Proteomes" id="UP000541810"/>
    </source>
</evidence>
<feature type="domain" description="RNA polymerase sigma-70 region 2" evidence="6">
    <location>
        <begin position="33"/>
        <end position="106"/>
    </location>
</feature>
<reference evidence="8 9" key="1">
    <citation type="submission" date="2020-08" db="EMBL/GenBank/DDBJ databases">
        <title>Genomic Encyclopedia of Type Strains, Phase IV (KMG-IV): sequencing the most valuable type-strain genomes for metagenomic binning, comparative biology and taxonomic classification.</title>
        <authorList>
            <person name="Goeker M."/>
        </authorList>
    </citation>
    <scope>NUCLEOTIDE SEQUENCE [LARGE SCALE GENOMIC DNA]</scope>
    <source>
        <strain evidence="8 9">DSM 103725</strain>
    </source>
</reference>
<dbReference type="Gene3D" id="1.10.10.10">
    <property type="entry name" value="Winged helix-like DNA-binding domain superfamily/Winged helix DNA-binding domain"/>
    <property type="match status" value="1"/>
</dbReference>
<keyword evidence="4" id="KW-0238">DNA-binding</keyword>
<keyword evidence="2" id="KW-0805">Transcription regulation</keyword>
<keyword evidence="9" id="KW-1185">Reference proteome</keyword>
<sequence>MDTFRQLEVLSDEQLVEHANRGDAQSPAAFETLYRRHRDTVLRLARRYTRGDEALALDAAQETFIYLLGKFPPPPENQLTLTAKLTTFLFPVARHAALSATKKKARLRLTTGDALPEPIAESPIPLDDGLDALLGRLSDEHCEVVLLRFVDDMTVPEIARALDIPQGTVKSRLHHAVAQLRRDPATKKYFELP</sequence>
<dbReference type="PANTHER" id="PTHR43133">
    <property type="entry name" value="RNA POLYMERASE ECF-TYPE SIGMA FACTO"/>
    <property type="match status" value="1"/>
</dbReference>
<organism evidence="8 9">
    <name type="scientific">Algisphaera agarilytica</name>
    <dbReference type="NCBI Taxonomy" id="1385975"/>
    <lineage>
        <taxon>Bacteria</taxon>
        <taxon>Pseudomonadati</taxon>
        <taxon>Planctomycetota</taxon>
        <taxon>Phycisphaerae</taxon>
        <taxon>Phycisphaerales</taxon>
        <taxon>Phycisphaeraceae</taxon>
        <taxon>Algisphaera</taxon>
    </lineage>
</organism>
<dbReference type="Pfam" id="PF04545">
    <property type="entry name" value="Sigma70_r4"/>
    <property type="match status" value="1"/>
</dbReference>
<dbReference type="Gene3D" id="1.10.1740.10">
    <property type="match status" value="1"/>
</dbReference>
<dbReference type="InterPro" id="IPR013325">
    <property type="entry name" value="RNA_pol_sigma_r2"/>
</dbReference>
<evidence type="ECO:0000256" key="1">
    <source>
        <dbReference type="ARBA" id="ARBA00010641"/>
    </source>
</evidence>
<feature type="domain" description="RNA polymerase sigma-70 region 4" evidence="7">
    <location>
        <begin position="133"/>
        <end position="181"/>
    </location>
</feature>
<dbReference type="CDD" id="cd06171">
    <property type="entry name" value="Sigma70_r4"/>
    <property type="match status" value="1"/>
</dbReference>
<name>A0A7X0H5F6_9BACT</name>
<dbReference type="NCBIfam" id="TIGR02937">
    <property type="entry name" value="sigma70-ECF"/>
    <property type="match status" value="1"/>
</dbReference>
<evidence type="ECO:0000256" key="5">
    <source>
        <dbReference type="ARBA" id="ARBA00023163"/>
    </source>
</evidence>
<evidence type="ECO:0000256" key="3">
    <source>
        <dbReference type="ARBA" id="ARBA00023082"/>
    </source>
</evidence>
<dbReference type="PANTHER" id="PTHR43133:SF8">
    <property type="entry name" value="RNA POLYMERASE SIGMA FACTOR HI_1459-RELATED"/>
    <property type="match status" value="1"/>
</dbReference>
<dbReference type="InterPro" id="IPR007630">
    <property type="entry name" value="RNA_pol_sigma70_r4"/>
</dbReference>
<comment type="similarity">
    <text evidence="1">Belongs to the sigma-70 factor family. ECF subfamily.</text>
</comment>
<dbReference type="GO" id="GO:0003677">
    <property type="term" value="F:DNA binding"/>
    <property type="evidence" value="ECO:0007669"/>
    <property type="project" value="UniProtKB-KW"/>
</dbReference>
<gene>
    <name evidence="8" type="ORF">HNQ40_001284</name>
</gene>
<keyword evidence="5" id="KW-0804">Transcription</keyword>
<dbReference type="RefSeq" id="WP_184677054.1">
    <property type="nucleotide sequence ID" value="NZ_JACHGY010000001.1"/>
</dbReference>
<comment type="caution">
    <text evidence="8">The sequence shown here is derived from an EMBL/GenBank/DDBJ whole genome shotgun (WGS) entry which is preliminary data.</text>
</comment>
<proteinExistence type="inferred from homology"/>
<protein>
    <submittedName>
        <fullName evidence="8">RNA polymerase sigma-70 factor (ECF subfamily)</fullName>
    </submittedName>
</protein>
<dbReference type="Pfam" id="PF04542">
    <property type="entry name" value="Sigma70_r2"/>
    <property type="match status" value="1"/>
</dbReference>
<dbReference type="InterPro" id="IPR007627">
    <property type="entry name" value="RNA_pol_sigma70_r2"/>
</dbReference>
<dbReference type="Proteomes" id="UP000541810">
    <property type="component" value="Unassembled WGS sequence"/>
</dbReference>
<evidence type="ECO:0000256" key="4">
    <source>
        <dbReference type="ARBA" id="ARBA00023125"/>
    </source>
</evidence>
<dbReference type="GO" id="GO:0016987">
    <property type="term" value="F:sigma factor activity"/>
    <property type="evidence" value="ECO:0007669"/>
    <property type="project" value="UniProtKB-KW"/>
</dbReference>
<dbReference type="InterPro" id="IPR039425">
    <property type="entry name" value="RNA_pol_sigma-70-like"/>
</dbReference>
<dbReference type="GO" id="GO:0006352">
    <property type="term" value="P:DNA-templated transcription initiation"/>
    <property type="evidence" value="ECO:0007669"/>
    <property type="project" value="InterPro"/>
</dbReference>
<evidence type="ECO:0000256" key="2">
    <source>
        <dbReference type="ARBA" id="ARBA00023015"/>
    </source>
</evidence>
<dbReference type="EMBL" id="JACHGY010000001">
    <property type="protein sequence ID" value="MBB6429478.1"/>
    <property type="molecule type" value="Genomic_DNA"/>
</dbReference>
<evidence type="ECO:0000259" key="7">
    <source>
        <dbReference type="Pfam" id="PF04545"/>
    </source>
</evidence>
<dbReference type="InterPro" id="IPR013324">
    <property type="entry name" value="RNA_pol_sigma_r3/r4-like"/>
</dbReference>
<evidence type="ECO:0000259" key="6">
    <source>
        <dbReference type="Pfam" id="PF04542"/>
    </source>
</evidence>
<keyword evidence="3" id="KW-0731">Sigma factor</keyword>
<accession>A0A7X0H5F6</accession>
<evidence type="ECO:0000313" key="8">
    <source>
        <dbReference type="EMBL" id="MBB6429478.1"/>
    </source>
</evidence>